<evidence type="ECO:0000313" key="9">
    <source>
        <dbReference type="EMBL" id="MDH2392358.1"/>
    </source>
</evidence>
<dbReference type="Proteomes" id="UP001223144">
    <property type="component" value="Unassembled WGS sequence"/>
</dbReference>
<evidence type="ECO:0000259" key="7">
    <source>
        <dbReference type="PROSITE" id="PS51898"/>
    </source>
</evidence>
<evidence type="ECO:0000259" key="8">
    <source>
        <dbReference type="PROSITE" id="PS51900"/>
    </source>
</evidence>
<dbReference type="PANTHER" id="PTHR30349">
    <property type="entry name" value="PHAGE INTEGRASE-RELATED"/>
    <property type="match status" value="1"/>
</dbReference>
<dbReference type="InterPro" id="IPR013762">
    <property type="entry name" value="Integrase-like_cat_sf"/>
</dbReference>
<evidence type="ECO:0000256" key="1">
    <source>
        <dbReference type="ARBA" id="ARBA00008857"/>
    </source>
</evidence>
<keyword evidence="10" id="KW-1185">Reference proteome</keyword>
<evidence type="ECO:0000256" key="4">
    <source>
        <dbReference type="ARBA" id="ARBA00023172"/>
    </source>
</evidence>
<dbReference type="Pfam" id="PF00589">
    <property type="entry name" value="Phage_integrase"/>
    <property type="match status" value="1"/>
</dbReference>
<comment type="similarity">
    <text evidence="1">Belongs to the 'phage' integrase family.</text>
</comment>
<feature type="region of interest" description="Disordered" evidence="6">
    <location>
        <begin position="27"/>
        <end position="54"/>
    </location>
</feature>
<keyword evidence="2" id="KW-0229">DNA integration</keyword>
<dbReference type="InterPro" id="IPR044068">
    <property type="entry name" value="CB"/>
</dbReference>
<evidence type="ECO:0000256" key="2">
    <source>
        <dbReference type="ARBA" id="ARBA00022908"/>
    </source>
</evidence>
<keyword evidence="3 5" id="KW-0238">DNA-binding</keyword>
<sequence length="527" mass="58380">MPASRRAGGISKRCECRGLDGKRLGANCPQLSKRNHGKHRVSQELPEDAEGRRRRFQRTGYTDAKDAQRDLDRIRAILDLAGDDEDAQRRVGDLLAGIQASRASIPDAAEVSRRLGVGVPLNGTMTVGEWLDTWLASKKTKKKTNGGYESHIRVHLRPALGHLRLDRLTVGHCQEFFDAIDDANEVIRAENQARREQQARCTRGRPGVPKASERAQLAEERAKLADMKPYRRVTGPATRQRIRATLRTALNAAIRRQLITFNPASHVELASGKRPKAVLWTDQHVARWRETGEQPSAVMVWTPAQLGEFLDAAADDRLYAFFHLIAFRGLRRGEGVGQDWVNVDLDGQSLTVAKEIVVDGWTPVEDVPKTDGSAAAIGLDRATVQALREHRARQLQERDAWNAQAAEKRDAGKEAADWVDTGKVFTAESGEWLHPDVVSKTFRRLYESVGLPPINLRDLRHCAATLIHAGGGDLHAIKETLRHSTIKLASDTYTSLLREVDLEIAEKAAAVVPRARRAGSEPVPSAP</sequence>
<proteinExistence type="inferred from homology"/>
<comment type="caution">
    <text evidence="9">The sequence shown here is derived from an EMBL/GenBank/DDBJ whole genome shotgun (WGS) entry which is preliminary data.</text>
</comment>
<dbReference type="SUPFAM" id="SSF56349">
    <property type="entry name" value="DNA breaking-rejoining enzymes"/>
    <property type="match status" value="1"/>
</dbReference>
<dbReference type="Pfam" id="PF14659">
    <property type="entry name" value="Phage_int_SAM_3"/>
    <property type="match status" value="1"/>
</dbReference>
<dbReference type="InterPro" id="IPR011010">
    <property type="entry name" value="DNA_brk_join_enz"/>
</dbReference>
<dbReference type="RefSeq" id="WP_279931416.1">
    <property type="nucleotide sequence ID" value="NZ_JARWBG010000040.1"/>
</dbReference>
<dbReference type="InterPro" id="IPR050090">
    <property type="entry name" value="Tyrosine_recombinase_XerCD"/>
</dbReference>
<dbReference type="InterPro" id="IPR004107">
    <property type="entry name" value="Integrase_SAM-like_N"/>
</dbReference>
<dbReference type="Gene3D" id="1.10.150.130">
    <property type="match status" value="1"/>
</dbReference>
<dbReference type="PROSITE" id="PS51900">
    <property type="entry name" value="CB"/>
    <property type="match status" value="1"/>
</dbReference>
<evidence type="ECO:0000256" key="5">
    <source>
        <dbReference type="PROSITE-ProRule" id="PRU01248"/>
    </source>
</evidence>
<feature type="domain" description="Core-binding (CB)" evidence="8">
    <location>
        <begin position="125"/>
        <end position="254"/>
    </location>
</feature>
<dbReference type="PANTHER" id="PTHR30349:SF64">
    <property type="entry name" value="PROPHAGE INTEGRASE INTD-RELATED"/>
    <property type="match status" value="1"/>
</dbReference>
<gene>
    <name evidence="9" type="ORF">QCN29_26985</name>
</gene>
<keyword evidence="4" id="KW-0233">DNA recombination</keyword>
<dbReference type="PROSITE" id="PS51898">
    <property type="entry name" value="TYR_RECOMBINASE"/>
    <property type="match status" value="1"/>
</dbReference>
<dbReference type="Gene3D" id="1.10.443.10">
    <property type="entry name" value="Intergrase catalytic core"/>
    <property type="match status" value="1"/>
</dbReference>
<evidence type="ECO:0000256" key="3">
    <source>
        <dbReference type="ARBA" id="ARBA00023125"/>
    </source>
</evidence>
<dbReference type="InterPro" id="IPR002104">
    <property type="entry name" value="Integrase_catalytic"/>
</dbReference>
<protein>
    <submittedName>
        <fullName evidence="9">Tyrosine-type recombinase/integrase</fullName>
    </submittedName>
</protein>
<evidence type="ECO:0000256" key="6">
    <source>
        <dbReference type="SAM" id="MobiDB-lite"/>
    </source>
</evidence>
<organism evidence="9 10">
    <name type="scientific">Streptomyces chengmaiensis</name>
    <dbReference type="NCBI Taxonomy" id="3040919"/>
    <lineage>
        <taxon>Bacteria</taxon>
        <taxon>Bacillati</taxon>
        <taxon>Actinomycetota</taxon>
        <taxon>Actinomycetes</taxon>
        <taxon>Kitasatosporales</taxon>
        <taxon>Streptomycetaceae</taxon>
        <taxon>Streptomyces</taxon>
    </lineage>
</organism>
<name>A0ABT6HVQ3_9ACTN</name>
<dbReference type="EMBL" id="JARWBG010000040">
    <property type="protein sequence ID" value="MDH2392358.1"/>
    <property type="molecule type" value="Genomic_DNA"/>
</dbReference>
<reference evidence="9 10" key="1">
    <citation type="submission" date="2023-04" db="EMBL/GenBank/DDBJ databases">
        <title>Streptomyces chengmaiensis sp. nov. isolated from the stem of mangrove plant in Hainan.</title>
        <authorList>
            <person name="Huang X."/>
            <person name="Zhou S."/>
            <person name="Chu X."/>
            <person name="Xie Y."/>
            <person name="Lin Y."/>
        </authorList>
    </citation>
    <scope>NUCLEOTIDE SEQUENCE [LARGE SCALE GENOMIC DNA]</scope>
    <source>
        <strain evidence="9 10">HNM0663</strain>
    </source>
</reference>
<feature type="domain" description="Tyr recombinase" evidence="7">
    <location>
        <begin position="296"/>
        <end position="506"/>
    </location>
</feature>
<accession>A0ABT6HVQ3</accession>
<evidence type="ECO:0000313" key="10">
    <source>
        <dbReference type="Proteomes" id="UP001223144"/>
    </source>
</evidence>
<dbReference type="InterPro" id="IPR010998">
    <property type="entry name" value="Integrase_recombinase_N"/>
</dbReference>